<dbReference type="InterPro" id="IPR022770">
    <property type="entry name" value="IucA/IucC-like_C"/>
</dbReference>
<dbReference type="KEGG" id="tcd:AAIA72_10175"/>
<comment type="similarity">
    <text evidence="1">Belongs to the IucA/IucC family.</text>
</comment>
<sequence>MELPAICTRMGQKEAELTLTEAVDVLVSETQVWPEVSDTQRKHFLSRVSGSIQAIRRSLGNRALMARLENTDLCFEDAEATLFAGHSVHPCPKARDGFGDEDIERYTPEYGQSFRLFWYAVIPDHLRVMGDPGLWDAIARSVLPDRTGLRWLPVHPFQHRRWEISGDLARWRALGWVRDVCLAGPPWRPTSSVRTLYASGFPWMFKSSLSVRLTNSLRHLREQELQRGALLSDILREEAVQSWKNAHPAFHILEEPVAAVMVDTREEALEATAASWRSHPFGPGQRVQPLALLLQPHPISRVCLLERLIGRAFRPEDQARDWLRGFLDLVVAPLLEAQGSLGLLFGAHQQNLLLELSDGLPCRAWFRDCQGTGFTPLARDVLDRSVRLHPSAGNCISAALGAQLLTYYLFVNSAFQVMAMLSRFCDERDLRHDLRQWLQADRWQKLRDRSVVDALLTSPVLYSKRNFYLAFSGVNENSATDISSLYTTWPNPLVHSPSGNASQQEVSVS</sequence>
<organism evidence="4">
    <name type="scientific">Thermohahella caldifontis</name>
    <dbReference type="NCBI Taxonomy" id="3142973"/>
    <lineage>
        <taxon>Bacteria</taxon>
        <taxon>Pseudomonadati</taxon>
        <taxon>Pseudomonadota</taxon>
        <taxon>Gammaproteobacteria</taxon>
        <taxon>Oceanospirillales</taxon>
        <taxon>Hahellaceae</taxon>
        <taxon>Thermohahella</taxon>
    </lineage>
</organism>
<dbReference type="AlphaFoldDB" id="A0AB39UT36"/>
<dbReference type="InterPro" id="IPR007310">
    <property type="entry name" value="Aerobactin_biosyn_IucA/IucC_N"/>
</dbReference>
<dbReference type="PANTHER" id="PTHR34384:SF5">
    <property type="entry name" value="L-2,3-DIAMINOPROPANOATE--CITRATE LIGASE"/>
    <property type="match status" value="1"/>
</dbReference>
<dbReference type="EMBL" id="CP154858">
    <property type="protein sequence ID" value="XDT71172.1"/>
    <property type="molecule type" value="Genomic_DNA"/>
</dbReference>
<dbReference type="Gene3D" id="6.10.250.3370">
    <property type="match status" value="1"/>
</dbReference>
<name>A0AB39UT36_9GAMM</name>
<dbReference type="Gene3D" id="1.10.510.40">
    <property type="match status" value="1"/>
</dbReference>
<evidence type="ECO:0000313" key="4">
    <source>
        <dbReference type="EMBL" id="XDT71172.1"/>
    </source>
</evidence>
<dbReference type="GO" id="GO:0019290">
    <property type="term" value="P:siderophore biosynthetic process"/>
    <property type="evidence" value="ECO:0007669"/>
    <property type="project" value="InterPro"/>
</dbReference>
<proteinExistence type="inferred from homology"/>
<dbReference type="InterPro" id="IPR037455">
    <property type="entry name" value="LucA/IucC-like"/>
</dbReference>
<feature type="domain" description="Aerobactin siderophore biosynthesis IucA/IucC-like C-terminal" evidence="3">
    <location>
        <begin position="321"/>
        <end position="467"/>
    </location>
</feature>
<gene>
    <name evidence="4" type="ORF">AAIA72_10175</name>
</gene>
<evidence type="ECO:0000259" key="2">
    <source>
        <dbReference type="Pfam" id="PF04183"/>
    </source>
</evidence>
<accession>A0AB39UT36</accession>
<dbReference type="Pfam" id="PF04183">
    <property type="entry name" value="IucA_IucC"/>
    <property type="match status" value="1"/>
</dbReference>
<dbReference type="PANTHER" id="PTHR34384">
    <property type="entry name" value="L-2,3-DIAMINOPROPANOATE--CITRATE LIGASE"/>
    <property type="match status" value="1"/>
</dbReference>
<feature type="domain" description="Aerobactin siderophore biosynthesis IucA/IucC N-terminal" evidence="2">
    <location>
        <begin position="75"/>
        <end position="294"/>
    </location>
</feature>
<reference evidence="4" key="1">
    <citation type="submission" date="2024-05" db="EMBL/GenBank/DDBJ databases">
        <title>Genome sequencing of novel strain.</title>
        <authorList>
            <person name="Ganbat D."/>
            <person name="Ganbat S."/>
            <person name="Lee S.-J."/>
        </authorList>
    </citation>
    <scope>NUCLEOTIDE SEQUENCE</scope>
    <source>
        <strain evidence="4">SMD15-11</strain>
    </source>
</reference>
<dbReference type="RefSeq" id="WP_369600210.1">
    <property type="nucleotide sequence ID" value="NZ_CP154858.1"/>
</dbReference>
<dbReference type="GO" id="GO:0016881">
    <property type="term" value="F:acid-amino acid ligase activity"/>
    <property type="evidence" value="ECO:0007669"/>
    <property type="project" value="UniProtKB-ARBA"/>
</dbReference>
<dbReference type="Pfam" id="PF06276">
    <property type="entry name" value="FhuF"/>
    <property type="match status" value="1"/>
</dbReference>
<evidence type="ECO:0000256" key="1">
    <source>
        <dbReference type="ARBA" id="ARBA00007832"/>
    </source>
</evidence>
<evidence type="ECO:0000259" key="3">
    <source>
        <dbReference type="Pfam" id="PF06276"/>
    </source>
</evidence>
<protein>
    <submittedName>
        <fullName evidence="4">IucA/IucC family protein</fullName>
    </submittedName>
</protein>